<dbReference type="EMBL" id="JAUHGV010000021">
    <property type="protein sequence ID" value="MDN4013895.1"/>
    <property type="molecule type" value="Genomic_DNA"/>
</dbReference>
<dbReference type="AlphaFoldDB" id="A0AAJ1VK48"/>
<sequence length="332" mass="40065">MAKKRYTVDELDFKSDSEEEQIRTRKIFDDLKDRALKGEKLLEREKEFLCTSLKLTIYENDGKPEDFDFCKDFIFQELYLTYFHNNLAGPFYKAKKGEIVLVDFDEQIKDLKTLQKISDDWMKEIVKKNHTDQVLQDLATETRLDLKALEKKYPNWIRKIKKHQDDYKLKKDKIILQSKFIYHLTKSVIENYKAEDFEISFSGQIIEFTSYSLIHITSRHYAEPIKDNKDKTYHYKNFLPKELHLNLKEILTKVDNKNVIDINKTDNIIFEYDNVTYQLWVQKRFKQVKGKGNVEINRIQSFYPIYDPIKIKTINDNYQKMEIENNLYIYYK</sequence>
<evidence type="ECO:0000313" key="1">
    <source>
        <dbReference type="EMBL" id="MDN4013895.1"/>
    </source>
</evidence>
<protein>
    <submittedName>
        <fullName evidence="1">Uncharacterized protein</fullName>
    </submittedName>
</protein>
<reference evidence="1" key="1">
    <citation type="submission" date="2023-06" db="EMBL/GenBank/DDBJ databases">
        <title>Two Chryseobacterium gambrini strains from China.</title>
        <authorList>
            <person name="Zeng J."/>
            <person name="Wu Y."/>
        </authorList>
    </citation>
    <scope>NUCLEOTIDE SEQUENCE</scope>
    <source>
        <strain evidence="1">SQ219</strain>
    </source>
</reference>
<gene>
    <name evidence="1" type="ORF">QX233_15580</name>
</gene>
<comment type="caution">
    <text evidence="1">The sequence shown here is derived from an EMBL/GenBank/DDBJ whole genome shotgun (WGS) entry which is preliminary data.</text>
</comment>
<accession>A0AAJ1VK48</accession>
<proteinExistence type="predicted"/>
<organism evidence="1 2">
    <name type="scientific">Chryseobacterium gambrini</name>
    <dbReference type="NCBI Taxonomy" id="373672"/>
    <lineage>
        <taxon>Bacteria</taxon>
        <taxon>Pseudomonadati</taxon>
        <taxon>Bacteroidota</taxon>
        <taxon>Flavobacteriia</taxon>
        <taxon>Flavobacteriales</taxon>
        <taxon>Weeksellaceae</taxon>
        <taxon>Chryseobacterium group</taxon>
        <taxon>Chryseobacterium</taxon>
    </lineage>
</organism>
<dbReference type="Proteomes" id="UP001225933">
    <property type="component" value="Unassembled WGS sequence"/>
</dbReference>
<dbReference type="RefSeq" id="WP_214590156.1">
    <property type="nucleotide sequence ID" value="NZ_JAUHGV010000021.1"/>
</dbReference>
<evidence type="ECO:0000313" key="2">
    <source>
        <dbReference type="Proteomes" id="UP001225933"/>
    </source>
</evidence>
<name>A0AAJ1VK48_9FLAO</name>